<dbReference type="Pfam" id="PF13568">
    <property type="entry name" value="OMP_b-brl_2"/>
    <property type="match status" value="1"/>
</dbReference>
<organism evidence="2 3">
    <name type="scientific">Salegentibacter agarivorans</name>
    <dbReference type="NCBI Taxonomy" id="345907"/>
    <lineage>
        <taxon>Bacteria</taxon>
        <taxon>Pseudomonadati</taxon>
        <taxon>Bacteroidota</taxon>
        <taxon>Flavobacteriia</taxon>
        <taxon>Flavobacteriales</taxon>
        <taxon>Flavobacteriaceae</taxon>
        <taxon>Salegentibacter</taxon>
    </lineage>
</organism>
<dbReference type="InterPro" id="IPR025665">
    <property type="entry name" value="Beta-barrel_OMP_2"/>
</dbReference>
<evidence type="ECO:0000259" key="1">
    <source>
        <dbReference type="Pfam" id="PF13568"/>
    </source>
</evidence>
<proteinExistence type="predicted"/>
<evidence type="ECO:0000313" key="2">
    <source>
        <dbReference type="EMBL" id="SFG20412.1"/>
    </source>
</evidence>
<reference evidence="3" key="1">
    <citation type="submission" date="2016-10" db="EMBL/GenBank/DDBJ databases">
        <authorList>
            <person name="Varghese N."/>
            <person name="Submissions S."/>
        </authorList>
    </citation>
    <scope>NUCLEOTIDE SEQUENCE [LARGE SCALE GENOMIC DNA]</scope>
    <source>
        <strain evidence="3">DSM 23515</strain>
    </source>
</reference>
<protein>
    <submittedName>
        <fullName evidence="2">Outer membrane protein beta-barrel domain-containing protein</fullName>
    </submittedName>
</protein>
<feature type="domain" description="Outer membrane protein beta-barrel" evidence="1">
    <location>
        <begin position="42"/>
        <end position="217"/>
    </location>
</feature>
<dbReference type="EMBL" id="FOOH01000037">
    <property type="protein sequence ID" value="SFG20412.1"/>
    <property type="molecule type" value="Genomic_DNA"/>
</dbReference>
<accession>A0A1I2PW93</accession>
<sequence>MNRIYYLVFFFIFFSTPLLAQTEEEIRLKSIPDSVPVVIDSLYREDQFYIGLTFNLISNKPEAISQSGFSGGIHTGFTRDFPINKRRNIAIAAGLGWSLNSYSHNLFIGEDDNGETIFRSLTRDIDYSTNRFTAQLIEAPLEFRWRTSTPETYKFWRIYTGLKFGYIYHFRSNFVQPDNQVVQTDVPELDRFRLGATFTFGYNTFNFHVYYSLNSLFPEARLNEETIDISVFRVGLMFYIL</sequence>
<evidence type="ECO:0000313" key="3">
    <source>
        <dbReference type="Proteomes" id="UP000199116"/>
    </source>
</evidence>
<name>A0A1I2PW93_9FLAO</name>
<dbReference type="AlphaFoldDB" id="A0A1I2PW93"/>
<keyword evidence="3" id="KW-1185">Reference proteome</keyword>
<dbReference type="Proteomes" id="UP000199116">
    <property type="component" value="Unassembled WGS sequence"/>
</dbReference>
<dbReference type="RefSeq" id="WP_075325122.1">
    <property type="nucleotide sequence ID" value="NZ_FOOH01000037.1"/>
</dbReference>
<gene>
    <name evidence="2" type="ORF">SAMN04488033_13718</name>
</gene>